<keyword evidence="3" id="KW-0677">Repeat</keyword>
<dbReference type="PANTHER" id="PTHR45093">
    <property type="entry name" value="TRANSCRIPTION ACTIVATOR MSS11"/>
    <property type="match status" value="1"/>
</dbReference>
<dbReference type="GO" id="GO:0005634">
    <property type="term" value="C:nucleus"/>
    <property type="evidence" value="ECO:0007669"/>
    <property type="project" value="UniProtKB-SubCell"/>
</dbReference>
<evidence type="ECO:0000256" key="8">
    <source>
        <dbReference type="SAM" id="Coils"/>
    </source>
</evidence>
<accession>A0A7I4DEN7</accession>
<keyword evidence="2 7" id="KW-0853">WD repeat</keyword>
<proteinExistence type="predicted"/>
<sequence length="990" mass="108058">MAQSNWEADKMLDVYIYDYLIKRNLQASAKAFLNEGKVSSDPVAIDAPGGFLFEWWSVFWDIFIARTNEKHSEVAASYIETQQLKAREQQQQQQQQAQAQQQQAQQQVQQQQAQQQQAQQAQQAQVQQQQVQQQQAQQQHQQQQAQAQQQQQLQQMQLQILQQRHAQQRREASSHLLNGSGNGPGSEAMLRQPTANAMATKIYEERLKHPHQRDALDETAMKVVVMGVGCACCLREERCEWMWLGGCSGDDGCGRSGVWQRVLKREECGGEHWKREEMMGVDGELVVDVVGAEVLVLGARRVLAVLSGAHCIGCSGRRGNVEVVEMGWCGVVWCDVVGWGGRSGGWMVDWEVEDGWKWEWRPLLAGNATTALQQVQVRSQMSGSSQDNKHDALNQRSPAPESGMFGVPGVGHSKPALLSPGSAGVNQGVNQGSLKGWPPSGMDQLRPGLVGQGQKPFIQGPNQYQQFQMLTSQQQQQLLLQAQVQGNMSSSGSPLLNEMDPRRFRVLLGGRSGLTKDGQSNASSDISGGGVGSPMQVASSLPRGGPQDQTQAELMMKLQQIQQQSQQQQGEEKRRKGAKDRSGQANADASNSFRQSEPVYGGLEPSPSTNSTGTGKQAAVRVAPSARKRKQPASFSGPANSTGTANTEGPNSAPSTPSTHTPGDVMSMAGALQHSGSTSKPLLMYGADGTGPLASPSNQLADMDRFGEDGSLDDNVESFLSHEEADPRESLFGSSKWSPAGHSMDVSKVVCCHFSSDGKLLASAGHDKKAVLWNMDALKLKSSLEEHSLLITDVRFSPGSTRLATSSFDKTVRVWDADSPNYSLRTFTGHQTSVMSLDFHPTNEDLLCSCDGDSEIRYWNVSQGVCTRVFKGGMTQMRFQPRYGRLLAAAAENVVSIFDVESETCVHTLQGECVHELSCNGNKFHSCVFHPNYPSLLVIGCYQSLELWNMVEKQSMTVPAHEGLIAALASSAATGMVASASHDKTVRLWK</sequence>
<dbReference type="InterPro" id="IPR001680">
    <property type="entry name" value="WD40_rpt"/>
</dbReference>
<feature type="region of interest" description="Disordered" evidence="9">
    <location>
        <begin position="164"/>
        <end position="187"/>
    </location>
</feature>
<evidence type="ECO:0000256" key="4">
    <source>
        <dbReference type="ARBA" id="ARBA00023015"/>
    </source>
</evidence>
<dbReference type="FunCoup" id="A0A7I4DEN7">
    <property type="interactions" value="1583"/>
</dbReference>
<dbReference type="InParanoid" id="A0A7I4DEN7"/>
<dbReference type="PROSITE" id="PS50294">
    <property type="entry name" value="WD_REPEATS_REGION"/>
    <property type="match status" value="3"/>
</dbReference>
<dbReference type="Proteomes" id="UP000006727">
    <property type="component" value="Chromosome 2"/>
</dbReference>
<keyword evidence="6" id="KW-0539">Nucleus</keyword>
<dbReference type="PROSITE" id="PS00678">
    <property type="entry name" value="WD_REPEATS_1"/>
    <property type="match status" value="2"/>
</dbReference>
<feature type="compositionally biased region" description="Basic and acidic residues" evidence="9">
    <location>
        <begin position="570"/>
        <end position="582"/>
    </location>
</feature>
<dbReference type="InterPro" id="IPR036322">
    <property type="entry name" value="WD40_repeat_dom_sf"/>
</dbReference>
<feature type="repeat" description="WD" evidence="7">
    <location>
        <begin position="742"/>
        <end position="783"/>
    </location>
</feature>
<protein>
    <recommendedName>
        <fullName evidence="12">LisH domain-containing protein</fullName>
    </recommendedName>
</protein>
<dbReference type="Pfam" id="PF00400">
    <property type="entry name" value="WD40"/>
    <property type="match status" value="4"/>
</dbReference>
<name>A0A7I4DEN7_PHYPA</name>
<evidence type="ECO:0000256" key="6">
    <source>
        <dbReference type="ARBA" id="ARBA00023242"/>
    </source>
</evidence>
<feature type="repeat" description="WD" evidence="7">
    <location>
        <begin position="827"/>
        <end position="869"/>
    </location>
</feature>
<evidence type="ECO:0008006" key="12">
    <source>
        <dbReference type="Google" id="ProtNLM"/>
    </source>
</evidence>
<evidence type="ECO:0000256" key="5">
    <source>
        <dbReference type="ARBA" id="ARBA00023163"/>
    </source>
</evidence>
<dbReference type="Gene3D" id="2.130.10.10">
    <property type="entry name" value="YVTN repeat-like/Quinoprotein amine dehydrogenase"/>
    <property type="match status" value="2"/>
</dbReference>
<evidence type="ECO:0000256" key="3">
    <source>
        <dbReference type="ARBA" id="ARBA00022737"/>
    </source>
</evidence>
<feature type="coiled-coil region" evidence="8">
    <location>
        <begin position="83"/>
        <end position="153"/>
    </location>
</feature>
<dbReference type="PROSITE" id="PS50896">
    <property type="entry name" value="LISH"/>
    <property type="match status" value="1"/>
</dbReference>
<feature type="compositionally biased region" description="Polar residues" evidence="9">
    <location>
        <begin position="606"/>
        <end position="615"/>
    </location>
</feature>
<feature type="compositionally biased region" description="Polar residues" evidence="9">
    <location>
        <begin position="633"/>
        <end position="661"/>
    </location>
</feature>
<evidence type="ECO:0000313" key="11">
    <source>
        <dbReference type="Proteomes" id="UP000006727"/>
    </source>
</evidence>
<dbReference type="Gramene" id="Pp3c2_31650V3.5">
    <property type="protein sequence ID" value="Pp3c2_31650V3.5"/>
    <property type="gene ID" value="Pp3c2_31650"/>
</dbReference>
<keyword evidence="8" id="KW-0175">Coiled coil</keyword>
<organism evidence="10 11">
    <name type="scientific">Physcomitrium patens</name>
    <name type="common">Spreading-leaved earth moss</name>
    <name type="synonym">Physcomitrella patens</name>
    <dbReference type="NCBI Taxonomy" id="3218"/>
    <lineage>
        <taxon>Eukaryota</taxon>
        <taxon>Viridiplantae</taxon>
        <taxon>Streptophyta</taxon>
        <taxon>Embryophyta</taxon>
        <taxon>Bryophyta</taxon>
        <taxon>Bryophytina</taxon>
        <taxon>Bryopsida</taxon>
        <taxon>Funariidae</taxon>
        <taxon>Funariales</taxon>
        <taxon>Funariaceae</taxon>
        <taxon>Physcomitrium</taxon>
    </lineage>
</organism>
<dbReference type="PRINTS" id="PR00320">
    <property type="entry name" value="GPROTEINBRPT"/>
</dbReference>
<feature type="compositionally biased region" description="Low complexity" evidence="9">
    <location>
        <begin position="559"/>
        <end position="569"/>
    </location>
</feature>
<evidence type="ECO:0000256" key="1">
    <source>
        <dbReference type="ARBA" id="ARBA00004123"/>
    </source>
</evidence>
<dbReference type="PANTHER" id="PTHR45093:SF2">
    <property type="entry name" value="LISH DOMAIN-CONTAINING PROTEIN"/>
    <property type="match status" value="1"/>
</dbReference>
<dbReference type="EnsemblPlants" id="Pp3c2_31650V3.5">
    <property type="protein sequence ID" value="Pp3c2_31650V3.5"/>
    <property type="gene ID" value="Pp3c2_31650"/>
</dbReference>
<reference evidence="10 11" key="2">
    <citation type="journal article" date="2018" name="Plant J.">
        <title>The Physcomitrella patens chromosome-scale assembly reveals moss genome structure and evolution.</title>
        <authorList>
            <person name="Lang D."/>
            <person name="Ullrich K.K."/>
            <person name="Murat F."/>
            <person name="Fuchs J."/>
            <person name="Jenkins J."/>
            <person name="Haas F.B."/>
            <person name="Piednoel M."/>
            <person name="Gundlach H."/>
            <person name="Van Bel M."/>
            <person name="Meyberg R."/>
            <person name="Vives C."/>
            <person name="Morata J."/>
            <person name="Symeonidi A."/>
            <person name="Hiss M."/>
            <person name="Muchero W."/>
            <person name="Kamisugi Y."/>
            <person name="Saleh O."/>
            <person name="Blanc G."/>
            <person name="Decker E.L."/>
            <person name="van Gessel N."/>
            <person name="Grimwood J."/>
            <person name="Hayes R.D."/>
            <person name="Graham S.W."/>
            <person name="Gunter L.E."/>
            <person name="McDaniel S.F."/>
            <person name="Hoernstein S.N.W."/>
            <person name="Larsson A."/>
            <person name="Li F.W."/>
            <person name="Perroud P.F."/>
            <person name="Phillips J."/>
            <person name="Ranjan P."/>
            <person name="Rokshar D.S."/>
            <person name="Rothfels C.J."/>
            <person name="Schneider L."/>
            <person name="Shu S."/>
            <person name="Stevenson D.W."/>
            <person name="Thummler F."/>
            <person name="Tillich M."/>
            <person name="Villarreal Aguilar J.C."/>
            <person name="Widiez T."/>
            <person name="Wong G.K."/>
            <person name="Wymore A."/>
            <person name="Zhang Y."/>
            <person name="Zimmer A.D."/>
            <person name="Quatrano R.S."/>
            <person name="Mayer K.F.X."/>
            <person name="Goodstein D."/>
            <person name="Casacuberta J.M."/>
            <person name="Vandepoele K."/>
            <person name="Reski R."/>
            <person name="Cuming A.C."/>
            <person name="Tuskan G.A."/>
            <person name="Maumus F."/>
            <person name="Salse J."/>
            <person name="Schmutz J."/>
            <person name="Rensing S.A."/>
        </authorList>
    </citation>
    <scope>NUCLEOTIDE SEQUENCE [LARGE SCALE GENOMIC DNA]</scope>
    <source>
        <strain evidence="10 11">cv. Gransden 2004</strain>
    </source>
</reference>
<evidence type="ECO:0000256" key="7">
    <source>
        <dbReference type="PROSITE-ProRule" id="PRU00221"/>
    </source>
</evidence>
<feature type="repeat" description="WD" evidence="7">
    <location>
        <begin position="784"/>
        <end position="825"/>
    </location>
</feature>
<dbReference type="PROSITE" id="PS50082">
    <property type="entry name" value="WD_REPEATS_2"/>
    <property type="match status" value="4"/>
</dbReference>
<keyword evidence="4" id="KW-0805">Transcription regulation</keyword>
<dbReference type="Pfam" id="PF08513">
    <property type="entry name" value="LisH"/>
    <property type="match status" value="1"/>
</dbReference>
<evidence type="ECO:0000256" key="2">
    <source>
        <dbReference type="ARBA" id="ARBA00022574"/>
    </source>
</evidence>
<feature type="region of interest" description="Disordered" evidence="9">
    <location>
        <begin position="376"/>
        <end position="402"/>
    </location>
</feature>
<dbReference type="InterPro" id="IPR015943">
    <property type="entry name" value="WD40/YVTN_repeat-like_dom_sf"/>
</dbReference>
<keyword evidence="5" id="KW-0804">Transcription</keyword>
<feature type="compositionally biased region" description="Polar residues" evidence="9">
    <location>
        <begin position="517"/>
        <end position="526"/>
    </location>
</feature>
<reference evidence="10" key="3">
    <citation type="submission" date="2020-12" db="UniProtKB">
        <authorList>
            <consortium name="EnsemblPlants"/>
        </authorList>
    </citation>
    <scope>IDENTIFICATION</scope>
</reference>
<comment type="subcellular location">
    <subcellularLocation>
        <location evidence="1">Nucleus</location>
    </subcellularLocation>
</comment>
<dbReference type="SMART" id="SM00667">
    <property type="entry name" value="LisH"/>
    <property type="match status" value="1"/>
</dbReference>
<feature type="region of interest" description="Disordered" evidence="9">
    <location>
        <begin position="511"/>
        <end position="701"/>
    </location>
</feature>
<dbReference type="InterPro" id="IPR006594">
    <property type="entry name" value="LisH"/>
</dbReference>
<keyword evidence="11" id="KW-1185">Reference proteome</keyword>
<dbReference type="SUPFAM" id="SSF50978">
    <property type="entry name" value="WD40 repeat-like"/>
    <property type="match status" value="1"/>
</dbReference>
<reference evidence="10 11" key="1">
    <citation type="journal article" date="2008" name="Science">
        <title>The Physcomitrella genome reveals evolutionary insights into the conquest of land by plants.</title>
        <authorList>
            <person name="Rensing S."/>
            <person name="Lang D."/>
            <person name="Zimmer A."/>
            <person name="Terry A."/>
            <person name="Salamov A."/>
            <person name="Shapiro H."/>
            <person name="Nishiyama T."/>
            <person name="Perroud P.-F."/>
            <person name="Lindquist E."/>
            <person name="Kamisugi Y."/>
            <person name="Tanahashi T."/>
            <person name="Sakakibara K."/>
            <person name="Fujita T."/>
            <person name="Oishi K."/>
            <person name="Shin-I T."/>
            <person name="Kuroki Y."/>
            <person name="Toyoda A."/>
            <person name="Suzuki Y."/>
            <person name="Hashimoto A."/>
            <person name="Yamaguchi K."/>
            <person name="Sugano A."/>
            <person name="Kohara Y."/>
            <person name="Fujiyama A."/>
            <person name="Anterola A."/>
            <person name="Aoki S."/>
            <person name="Ashton N."/>
            <person name="Barbazuk W.B."/>
            <person name="Barker E."/>
            <person name="Bennetzen J."/>
            <person name="Bezanilla M."/>
            <person name="Blankenship R."/>
            <person name="Cho S.H."/>
            <person name="Dutcher S."/>
            <person name="Estelle M."/>
            <person name="Fawcett J.A."/>
            <person name="Gundlach H."/>
            <person name="Hanada K."/>
            <person name="Heyl A."/>
            <person name="Hicks K.A."/>
            <person name="Hugh J."/>
            <person name="Lohr M."/>
            <person name="Mayer K."/>
            <person name="Melkozernov A."/>
            <person name="Murata T."/>
            <person name="Nelson D."/>
            <person name="Pils B."/>
            <person name="Prigge M."/>
            <person name="Reiss B."/>
            <person name="Renner T."/>
            <person name="Rombauts S."/>
            <person name="Rushton P."/>
            <person name="Sanderfoot A."/>
            <person name="Schween G."/>
            <person name="Shiu S.-H."/>
            <person name="Stueber K."/>
            <person name="Theodoulou F.L."/>
            <person name="Tu H."/>
            <person name="Van de Peer Y."/>
            <person name="Verrier P.J."/>
            <person name="Waters E."/>
            <person name="Wood A."/>
            <person name="Yang L."/>
            <person name="Cove D."/>
            <person name="Cuming A."/>
            <person name="Hasebe M."/>
            <person name="Lucas S."/>
            <person name="Mishler D.B."/>
            <person name="Reski R."/>
            <person name="Grigoriev I."/>
            <person name="Quatrano R.S."/>
            <person name="Boore J.L."/>
        </authorList>
    </citation>
    <scope>NUCLEOTIDE SEQUENCE [LARGE SCALE GENOMIC DNA]</scope>
    <source>
        <strain evidence="10 11">cv. Gransden 2004</strain>
    </source>
</reference>
<dbReference type="CDD" id="cd00200">
    <property type="entry name" value="WD40"/>
    <property type="match status" value="1"/>
</dbReference>
<dbReference type="InterPro" id="IPR019775">
    <property type="entry name" value="WD40_repeat_CS"/>
</dbReference>
<dbReference type="SMART" id="SM00320">
    <property type="entry name" value="WD40"/>
    <property type="match status" value="6"/>
</dbReference>
<dbReference type="InterPro" id="IPR020472">
    <property type="entry name" value="WD40_PAC1"/>
</dbReference>
<dbReference type="AlphaFoldDB" id="A0A7I4DEN7"/>
<evidence type="ECO:0000313" key="10">
    <source>
        <dbReference type="EnsemblPlants" id="Pp3c2_31650V3.5"/>
    </source>
</evidence>
<evidence type="ECO:0000256" key="9">
    <source>
        <dbReference type="SAM" id="MobiDB-lite"/>
    </source>
</evidence>
<feature type="compositionally biased region" description="Polar residues" evidence="9">
    <location>
        <begin position="583"/>
        <end position="595"/>
    </location>
</feature>
<dbReference type="EMBL" id="ABEU02000002">
    <property type="status" value="NOT_ANNOTATED_CDS"/>
    <property type="molecule type" value="Genomic_DNA"/>
</dbReference>
<feature type="compositionally biased region" description="Polar residues" evidence="9">
    <location>
        <begin position="376"/>
        <end position="386"/>
    </location>
</feature>
<feature type="repeat" description="WD" evidence="7">
    <location>
        <begin position="958"/>
        <end position="990"/>
    </location>
</feature>